<feature type="chain" id="PRO_5038469872" evidence="7">
    <location>
        <begin position="28"/>
        <end position="482"/>
    </location>
</feature>
<keyword evidence="2 7" id="KW-0732">Signal</keyword>
<organism evidence="8 9">
    <name type="scientific">Cohnella pontilimi</name>
    <dbReference type="NCBI Taxonomy" id="2564100"/>
    <lineage>
        <taxon>Bacteria</taxon>
        <taxon>Bacillati</taxon>
        <taxon>Bacillota</taxon>
        <taxon>Bacilli</taxon>
        <taxon>Bacillales</taxon>
        <taxon>Paenibacillaceae</taxon>
        <taxon>Cohnella</taxon>
    </lineage>
</organism>
<protein>
    <submittedName>
        <fullName evidence="8">Extracellular solute-binding protein</fullName>
    </submittedName>
</protein>
<comment type="caution">
    <text evidence="8">The sequence shown here is derived from an EMBL/GenBank/DDBJ whole genome shotgun (WGS) entry which is preliminary data.</text>
</comment>
<evidence type="ECO:0000256" key="5">
    <source>
        <dbReference type="ARBA" id="ARBA00023288"/>
    </source>
</evidence>
<dbReference type="SUPFAM" id="SSF53850">
    <property type="entry name" value="Periplasmic binding protein-like II"/>
    <property type="match status" value="1"/>
</dbReference>
<keyword evidence="3" id="KW-0472">Membrane</keyword>
<keyword evidence="4" id="KW-0564">Palmitate</keyword>
<evidence type="ECO:0000256" key="3">
    <source>
        <dbReference type="ARBA" id="ARBA00023136"/>
    </source>
</evidence>
<dbReference type="EMBL" id="SUPK01000004">
    <property type="protein sequence ID" value="TJY42422.1"/>
    <property type="molecule type" value="Genomic_DNA"/>
</dbReference>
<dbReference type="AlphaFoldDB" id="A0A4U0FGC2"/>
<feature type="signal peptide" evidence="7">
    <location>
        <begin position="1"/>
        <end position="27"/>
    </location>
</feature>
<dbReference type="PANTHER" id="PTHR43649">
    <property type="entry name" value="ARABINOSE-BINDING PROTEIN-RELATED"/>
    <property type="match status" value="1"/>
</dbReference>
<keyword evidence="9" id="KW-1185">Reference proteome</keyword>
<dbReference type="Pfam" id="PF13416">
    <property type="entry name" value="SBP_bac_8"/>
    <property type="match status" value="1"/>
</dbReference>
<sequence>MRKTRSLFVLVLTVLLAVMLAMSGCSSGTNKESASGSGDVKSGDGKESPSSTSTPNKPILGASLKYDPNQEVNGGKQITLNVWVADQYDRFKSWADDYTQIHPNVKLELVKSPWGDYWKKLPLSLQSGVGPDVFYQHPSYVLTMVDFMEPMPESVFPSNEIEADFTNIVKTQDGKLYGLPLAVTTSGIYYNKKMWAEAGLTETDIPKTWDQLIDAAKKLTKLDKKGNMTVMGFSANGEYHDMLNAMNFEKGNFLFDSSGTKVSLNNDTVKDALKFYKDLSSVHKVTEPRQDSDEDEFGKGSAAMVYNYNWAGEYFNSTYPDIEWGYFALPTFDGATPPAYDKNMLEFTPGVNKVIDDTKKAVAWDFIKFIAADDTQVMKQVKEASGIPAKKSLMNDPFVVDNPILKVQKDTIPRTLNYGFIPQSAINKIVTKMIEDVLFNAVPISDAVVTAETNINKSFESAGLKFKSMERSYPFANEFKNQ</sequence>
<proteinExistence type="predicted"/>
<dbReference type="PROSITE" id="PS51257">
    <property type="entry name" value="PROKAR_LIPOPROTEIN"/>
    <property type="match status" value="1"/>
</dbReference>
<dbReference type="Proteomes" id="UP000309673">
    <property type="component" value="Unassembled WGS sequence"/>
</dbReference>
<feature type="region of interest" description="Disordered" evidence="6">
    <location>
        <begin position="26"/>
        <end position="60"/>
    </location>
</feature>
<dbReference type="PANTHER" id="PTHR43649:SF33">
    <property type="entry name" value="POLYGALACTURONAN_RHAMNOGALACTURONAN-BINDING PROTEIN YTCQ"/>
    <property type="match status" value="1"/>
</dbReference>
<accession>A0A4U0FGC2</accession>
<reference evidence="8 9" key="1">
    <citation type="submission" date="2019-04" db="EMBL/GenBank/DDBJ databases">
        <title>Cohnella sp. nov., isolated from soil.</title>
        <authorList>
            <person name="Kim W."/>
        </authorList>
    </citation>
    <scope>NUCLEOTIDE SEQUENCE [LARGE SCALE GENOMIC DNA]</scope>
    <source>
        <strain evidence="8 9">CAU 1483</strain>
    </source>
</reference>
<dbReference type="InterPro" id="IPR006059">
    <property type="entry name" value="SBP"/>
</dbReference>
<evidence type="ECO:0000256" key="7">
    <source>
        <dbReference type="SAM" id="SignalP"/>
    </source>
</evidence>
<evidence type="ECO:0000313" key="9">
    <source>
        <dbReference type="Proteomes" id="UP000309673"/>
    </source>
</evidence>
<name>A0A4U0FGC2_9BACL</name>
<keyword evidence="5" id="KW-0449">Lipoprotein</keyword>
<evidence type="ECO:0000256" key="4">
    <source>
        <dbReference type="ARBA" id="ARBA00023139"/>
    </source>
</evidence>
<evidence type="ECO:0000256" key="2">
    <source>
        <dbReference type="ARBA" id="ARBA00022729"/>
    </source>
</evidence>
<evidence type="ECO:0000256" key="6">
    <source>
        <dbReference type="SAM" id="MobiDB-lite"/>
    </source>
</evidence>
<gene>
    <name evidence="8" type="ORF">E5161_10545</name>
</gene>
<dbReference type="RefSeq" id="WP_136777762.1">
    <property type="nucleotide sequence ID" value="NZ_SUPK01000004.1"/>
</dbReference>
<dbReference type="InterPro" id="IPR050490">
    <property type="entry name" value="Bact_solute-bd_prot1"/>
</dbReference>
<evidence type="ECO:0000313" key="8">
    <source>
        <dbReference type="EMBL" id="TJY42422.1"/>
    </source>
</evidence>
<keyword evidence="1" id="KW-1003">Cell membrane</keyword>
<evidence type="ECO:0000256" key="1">
    <source>
        <dbReference type="ARBA" id="ARBA00022475"/>
    </source>
</evidence>
<dbReference type="OrthoDB" id="9769685at2"/>
<dbReference type="Gene3D" id="3.40.190.10">
    <property type="entry name" value="Periplasmic binding protein-like II"/>
    <property type="match status" value="1"/>
</dbReference>